<organism evidence="1 2">
    <name type="scientific">Pangasianodon gigas</name>
    <name type="common">Mekong giant catfish</name>
    <name type="synonym">Pangasius gigas</name>
    <dbReference type="NCBI Taxonomy" id="30993"/>
    <lineage>
        <taxon>Eukaryota</taxon>
        <taxon>Metazoa</taxon>
        <taxon>Chordata</taxon>
        <taxon>Craniata</taxon>
        <taxon>Vertebrata</taxon>
        <taxon>Euteleostomi</taxon>
        <taxon>Actinopterygii</taxon>
        <taxon>Neopterygii</taxon>
        <taxon>Teleostei</taxon>
        <taxon>Ostariophysi</taxon>
        <taxon>Siluriformes</taxon>
        <taxon>Pangasiidae</taxon>
        <taxon>Pangasianodon</taxon>
    </lineage>
</organism>
<keyword evidence="2" id="KW-1185">Reference proteome</keyword>
<dbReference type="EMBL" id="CM040461">
    <property type="protein sequence ID" value="MCI4380650.1"/>
    <property type="molecule type" value="Genomic_DNA"/>
</dbReference>
<gene>
    <name evidence="1" type="ORF">PGIGA_G00242480</name>
</gene>
<accession>A0ACC5WPQ5</accession>
<reference evidence="1 2" key="1">
    <citation type="journal article" date="2022" name="bioRxiv">
        <title>An ancient truncated duplication of the anti-Mullerian hormone receptor type 2 gene is a potential conserved master sex determinant in the Pangasiidae catfish family.</title>
        <authorList>
            <person name="Wen M."/>
            <person name="Pan Q."/>
            <person name="Jouanno E."/>
            <person name="Montfort J."/>
            <person name="Zahm M."/>
            <person name="Cabau C."/>
            <person name="Klopp C."/>
            <person name="Iampietro C."/>
            <person name="Roques C."/>
            <person name="Bouchez O."/>
            <person name="Castinel A."/>
            <person name="Donnadieu C."/>
            <person name="Parrinello H."/>
            <person name="Poncet C."/>
            <person name="Belmonte E."/>
            <person name="Gautier V."/>
            <person name="Avarre J.-C."/>
            <person name="Dugue R."/>
            <person name="Gustiano R."/>
            <person name="Ha T.T.T."/>
            <person name="Campet M."/>
            <person name="Sriphairoj K."/>
            <person name="Ribolli J."/>
            <person name="de Almeida F.L."/>
            <person name="Desvignes T."/>
            <person name="Postlethwait J.H."/>
            <person name="Bucao C.F."/>
            <person name="Robinson-Rechavi M."/>
            <person name="Bobe J."/>
            <person name="Herpin A."/>
            <person name="Guiguen Y."/>
        </authorList>
    </citation>
    <scope>NUCLEOTIDE SEQUENCE [LARGE SCALE GENOMIC DNA]</scope>
    <source>
        <strain evidence="1">YG-Dec2019</strain>
    </source>
</reference>
<evidence type="ECO:0000313" key="2">
    <source>
        <dbReference type="Proteomes" id="UP000829447"/>
    </source>
</evidence>
<comment type="caution">
    <text evidence="1">The sequence shown here is derived from an EMBL/GenBank/DDBJ whole genome shotgun (WGS) entry which is preliminary data.</text>
</comment>
<name>A0ACC5WPQ5_PANGG</name>
<dbReference type="Proteomes" id="UP000829447">
    <property type="component" value="Linkage Group LG8"/>
</dbReference>
<proteinExistence type="predicted"/>
<evidence type="ECO:0000313" key="1">
    <source>
        <dbReference type="EMBL" id="MCI4380650.1"/>
    </source>
</evidence>
<sequence>MATTMYVSDRYLPSRSNYRYPINSYSNFRMEDSAICLTSEQSTVDMDRDDGSMLDVYF</sequence>
<protein>
    <submittedName>
        <fullName evidence="1">Uncharacterized protein</fullName>
    </submittedName>
</protein>